<evidence type="ECO:0000313" key="2">
    <source>
        <dbReference type="Proteomes" id="UP000077266"/>
    </source>
</evidence>
<proteinExistence type="predicted"/>
<keyword evidence="2" id="KW-1185">Reference proteome</keyword>
<dbReference type="InParanoid" id="A0A165HUG4"/>
<sequence>MRCRNIYRIAANTMFCFSSNSHSTSGRSRPSSYTNPYGCRALACLATATLMTRLHSSNGRRGYFDFRPRWRCCYRDVRASSHGSCSQCFVHRQQFAFFFARLRCSWAHKSRIVHCSRIGPCVRPGQTSPALAILCAAGRKPWSGQPRRLTSRCVSDKSLQGTGRVLTCKKRLGTAAEKRLSKFKQSF</sequence>
<gene>
    <name evidence="1" type="ORF">EXIGLDRAFT_72735</name>
</gene>
<name>A0A165HUG4_EXIGL</name>
<dbReference type="AlphaFoldDB" id="A0A165HUG4"/>
<dbReference type="EMBL" id="KV426007">
    <property type="protein sequence ID" value="KZV92480.1"/>
    <property type="molecule type" value="Genomic_DNA"/>
</dbReference>
<evidence type="ECO:0000313" key="1">
    <source>
        <dbReference type="EMBL" id="KZV92480.1"/>
    </source>
</evidence>
<reference evidence="1 2" key="1">
    <citation type="journal article" date="2016" name="Mol. Biol. Evol.">
        <title>Comparative Genomics of Early-Diverging Mushroom-Forming Fungi Provides Insights into the Origins of Lignocellulose Decay Capabilities.</title>
        <authorList>
            <person name="Nagy L.G."/>
            <person name="Riley R."/>
            <person name="Tritt A."/>
            <person name="Adam C."/>
            <person name="Daum C."/>
            <person name="Floudas D."/>
            <person name="Sun H."/>
            <person name="Yadav J.S."/>
            <person name="Pangilinan J."/>
            <person name="Larsson K.H."/>
            <person name="Matsuura K."/>
            <person name="Barry K."/>
            <person name="Labutti K."/>
            <person name="Kuo R."/>
            <person name="Ohm R.A."/>
            <person name="Bhattacharya S.S."/>
            <person name="Shirouzu T."/>
            <person name="Yoshinaga Y."/>
            <person name="Martin F.M."/>
            <person name="Grigoriev I.V."/>
            <person name="Hibbett D.S."/>
        </authorList>
    </citation>
    <scope>NUCLEOTIDE SEQUENCE [LARGE SCALE GENOMIC DNA]</scope>
    <source>
        <strain evidence="1 2">HHB12029</strain>
    </source>
</reference>
<organism evidence="1 2">
    <name type="scientific">Exidia glandulosa HHB12029</name>
    <dbReference type="NCBI Taxonomy" id="1314781"/>
    <lineage>
        <taxon>Eukaryota</taxon>
        <taxon>Fungi</taxon>
        <taxon>Dikarya</taxon>
        <taxon>Basidiomycota</taxon>
        <taxon>Agaricomycotina</taxon>
        <taxon>Agaricomycetes</taxon>
        <taxon>Auriculariales</taxon>
        <taxon>Exidiaceae</taxon>
        <taxon>Exidia</taxon>
    </lineage>
</organism>
<dbReference type="Proteomes" id="UP000077266">
    <property type="component" value="Unassembled WGS sequence"/>
</dbReference>
<protein>
    <submittedName>
        <fullName evidence="1">Uncharacterized protein</fullName>
    </submittedName>
</protein>
<accession>A0A165HUG4</accession>